<dbReference type="AlphaFoldDB" id="A0A5C6XN10"/>
<comment type="caution">
    <text evidence="3">The sequence shown here is derived from an EMBL/GenBank/DDBJ whole genome shotgun (WGS) entry which is preliminary data.</text>
</comment>
<feature type="region of interest" description="Disordered" evidence="1">
    <location>
        <begin position="1"/>
        <end position="20"/>
    </location>
</feature>
<keyword evidence="2" id="KW-0812">Transmembrane</keyword>
<dbReference type="Proteomes" id="UP000321046">
    <property type="component" value="Unassembled WGS sequence"/>
</dbReference>
<sequence>MFSSVTDDPHHPVPPRVDDSLARACSTPARTAPSGAPMASSKFNPSARTLLLFAVALVVVTMLVPYGYIVAYPLRLFGTFVHETGHALATVITGGTVSGMHVNLDTSGLTLSRGGASLLISSAGYLGTVALGAALLVAGRRQAWARKVLMVLGVGTLLATAVFGGYGSSMLAVGGFVLGVGLWALGRRRSRTDQPAGALYAGGALATLAALAYLGFSGALLTWTIGLVAAALLLGVAFYAAPWVQHMLVIALGVQLSFDGLHSIRYLIDHTVAARGHSDAVNMAQFTGIPATVWAVLWALVGVAIVVVAFALFWRENKRESFEASIQ</sequence>
<organism evidence="3 4">
    <name type="scientific">Lujinxingia vulgaris</name>
    <dbReference type="NCBI Taxonomy" id="2600176"/>
    <lineage>
        <taxon>Bacteria</taxon>
        <taxon>Deltaproteobacteria</taxon>
        <taxon>Bradymonadales</taxon>
        <taxon>Lujinxingiaceae</taxon>
        <taxon>Lujinxingia</taxon>
    </lineage>
</organism>
<feature type="compositionally biased region" description="Basic and acidic residues" evidence="1">
    <location>
        <begin position="7"/>
        <end position="20"/>
    </location>
</feature>
<feature type="transmembrane region" description="Helical" evidence="2">
    <location>
        <begin position="222"/>
        <end position="241"/>
    </location>
</feature>
<reference evidence="3 4" key="1">
    <citation type="submission" date="2019-08" db="EMBL/GenBank/DDBJ databases">
        <title>Bradymonadales sp. TMQ2.</title>
        <authorList>
            <person name="Liang Q."/>
        </authorList>
    </citation>
    <scope>NUCLEOTIDE SEQUENCE [LARGE SCALE GENOMIC DNA]</scope>
    <source>
        <strain evidence="3 4">TMQ2</strain>
    </source>
</reference>
<feature type="transmembrane region" description="Helical" evidence="2">
    <location>
        <begin position="50"/>
        <end position="71"/>
    </location>
</feature>
<evidence type="ECO:0000313" key="4">
    <source>
        <dbReference type="Proteomes" id="UP000321046"/>
    </source>
</evidence>
<evidence type="ECO:0000256" key="2">
    <source>
        <dbReference type="SAM" id="Phobius"/>
    </source>
</evidence>
<protein>
    <submittedName>
        <fullName evidence="3">M50 family metallopeptidase</fullName>
    </submittedName>
</protein>
<dbReference type="PANTHER" id="PTHR33979">
    <property type="entry name" value="OS02G0221600 PROTEIN"/>
    <property type="match status" value="1"/>
</dbReference>
<feature type="transmembrane region" description="Helical" evidence="2">
    <location>
        <begin position="116"/>
        <end position="137"/>
    </location>
</feature>
<dbReference type="Pfam" id="PF13398">
    <property type="entry name" value="Peptidase_M50B"/>
    <property type="match status" value="1"/>
</dbReference>
<dbReference type="PANTHER" id="PTHR33979:SF2">
    <property type="entry name" value="PEPTIDASE M50B-LIKE-DOMAIN-CONTAINING PROTEIN"/>
    <property type="match status" value="1"/>
</dbReference>
<accession>A0A5C6XN10</accession>
<feature type="transmembrane region" description="Helical" evidence="2">
    <location>
        <begin position="198"/>
        <end position="216"/>
    </location>
</feature>
<keyword evidence="2" id="KW-1133">Transmembrane helix</keyword>
<feature type="transmembrane region" description="Helical" evidence="2">
    <location>
        <begin position="288"/>
        <end position="314"/>
    </location>
</feature>
<dbReference type="EMBL" id="VOSL01000036">
    <property type="protein sequence ID" value="TXD38768.1"/>
    <property type="molecule type" value="Genomic_DNA"/>
</dbReference>
<feature type="transmembrane region" description="Helical" evidence="2">
    <location>
        <begin position="169"/>
        <end position="186"/>
    </location>
</feature>
<proteinExistence type="predicted"/>
<keyword evidence="2" id="KW-0472">Membrane</keyword>
<dbReference type="InterPro" id="IPR049500">
    <property type="entry name" value="Peptidase_M50B-like"/>
</dbReference>
<evidence type="ECO:0000313" key="3">
    <source>
        <dbReference type="EMBL" id="TXD38768.1"/>
    </source>
</evidence>
<gene>
    <name evidence="3" type="ORF">FRC96_07465</name>
</gene>
<dbReference type="OrthoDB" id="5381474at2"/>
<evidence type="ECO:0000256" key="1">
    <source>
        <dbReference type="SAM" id="MobiDB-lite"/>
    </source>
</evidence>
<name>A0A5C6XN10_9DELT</name>